<evidence type="ECO:0000313" key="2">
    <source>
        <dbReference type="Proteomes" id="UP000479692"/>
    </source>
</evidence>
<dbReference type="RefSeq" id="WP_156641902.1">
    <property type="nucleotide sequence ID" value="NZ_WOXT01000002.1"/>
</dbReference>
<evidence type="ECO:0000313" key="1">
    <source>
        <dbReference type="EMBL" id="MUV14606.1"/>
    </source>
</evidence>
<sequence length="117" mass="12944">MTSARKPRSRLTNIVIAAIVLVLAIQGVGYGLAWSAKTRCADALYAEVTAHNVSGLTPRGDRVLPTRDAVQAQVTGPFEVTVWLAMPRDLHATIYTKRFVVWPWGLRARKTEVLYPV</sequence>
<name>A0A7C9M3Q7_9GAMM</name>
<proteinExistence type="predicted"/>
<comment type="caution">
    <text evidence="1">The sequence shown here is derived from an EMBL/GenBank/DDBJ whole genome shotgun (WGS) entry which is preliminary data.</text>
</comment>
<reference evidence="1 2" key="1">
    <citation type="submission" date="2019-12" db="EMBL/GenBank/DDBJ databases">
        <authorList>
            <person name="Xu J."/>
        </authorList>
    </citation>
    <scope>NUCLEOTIDE SEQUENCE [LARGE SCALE GENOMIC DNA]</scope>
    <source>
        <strain evidence="1 2">HX-5-24</strain>
    </source>
</reference>
<keyword evidence="2" id="KW-1185">Reference proteome</keyword>
<dbReference type="AlphaFoldDB" id="A0A7C9M3Q7"/>
<protein>
    <submittedName>
        <fullName evidence="1">Uncharacterized protein</fullName>
    </submittedName>
</protein>
<accession>A0A7C9M3Q7</accession>
<dbReference type="EMBL" id="WOXT01000002">
    <property type="protein sequence ID" value="MUV14606.1"/>
    <property type="molecule type" value="Genomic_DNA"/>
</dbReference>
<dbReference type="Proteomes" id="UP000479692">
    <property type="component" value="Unassembled WGS sequence"/>
</dbReference>
<gene>
    <name evidence="1" type="ORF">GN331_10350</name>
</gene>
<organism evidence="1 2">
    <name type="scientific">Noviluteimonas gilva</name>
    <dbReference type="NCBI Taxonomy" id="2682097"/>
    <lineage>
        <taxon>Bacteria</taxon>
        <taxon>Pseudomonadati</taxon>
        <taxon>Pseudomonadota</taxon>
        <taxon>Gammaproteobacteria</taxon>
        <taxon>Lysobacterales</taxon>
        <taxon>Lysobacteraceae</taxon>
        <taxon>Noviluteimonas</taxon>
    </lineage>
</organism>